<name>A0A6A5V8N4_9PLEO</name>
<sequence length="172" mass="19693">MHIVILDPETFQLRFCVGLRIVQWFLPRRGTTSTRLSTPHRRLEKNRRFARALLPRADLPVPSTQKLPRHQRSPDSAHLPVSVPGVCCPLSPSPSSSNAWASISDIHTTLPRRLNLERSSPIFSRHSWDSNPFWFSFSASSRNRLSFFASSTWPWLMVYNLSISVSSRSIHC</sequence>
<dbReference type="AlphaFoldDB" id="A0A6A5V8N4"/>
<proteinExistence type="predicted"/>
<organism evidence="1 2">
    <name type="scientific">Bimuria novae-zelandiae CBS 107.79</name>
    <dbReference type="NCBI Taxonomy" id="1447943"/>
    <lineage>
        <taxon>Eukaryota</taxon>
        <taxon>Fungi</taxon>
        <taxon>Dikarya</taxon>
        <taxon>Ascomycota</taxon>
        <taxon>Pezizomycotina</taxon>
        <taxon>Dothideomycetes</taxon>
        <taxon>Pleosporomycetidae</taxon>
        <taxon>Pleosporales</taxon>
        <taxon>Massarineae</taxon>
        <taxon>Didymosphaeriaceae</taxon>
        <taxon>Bimuria</taxon>
    </lineage>
</organism>
<gene>
    <name evidence="1" type="ORF">BU23DRAFT_155535</name>
</gene>
<protein>
    <submittedName>
        <fullName evidence="1">Uncharacterized protein</fullName>
    </submittedName>
</protein>
<keyword evidence="2" id="KW-1185">Reference proteome</keyword>
<dbReference type="Proteomes" id="UP000800036">
    <property type="component" value="Unassembled WGS sequence"/>
</dbReference>
<evidence type="ECO:0000313" key="2">
    <source>
        <dbReference type="Proteomes" id="UP000800036"/>
    </source>
</evidence>
<dbReference type="EMBL" id="ML976685">
    <property type="protein sequence ID" value="KAF1972649.1"/>
    <property type="molecule type" value="Genomic_DNA"/>
</dbReference>
<reference evidence="1" key="1">
    <citation type="journal article" date="2020" name="Stud. Mycol.">
        <title>101 Dothideomycetes genomes: a test case for predicting lifestyles and emergence of pathogens.</title>
        <authorList>
            <person name="Haridas S."/>
            <person name="Albert R."/>
            <person name="Binder M."/>
            <person name="Bloem J."/>
            <person name="Labutti K."/>
            <person name="Salamov A."/>
            <person name="Andreopoulos B."/>
            <person name="Baker S."/>
            <person name="Barry K."/>
            <person name="Bills G."/>
            <person name="Bluhm B."/>
            <person name="Cannon C."/>
            <person name="Castanera R."/>
            <person name="Culley D."/>
            <person name="Daum C."/>
            <person name="Ezra D."/>
            <person name="Gonzalez J."/>
            <person name="Henrissat B."/>
            <person name="Kuo A."/>
            <person name="Liang C."/>
            <person name="Lipzen A."/>
            <person name="Lutzoni F."/>
            <person name="Magnuson J."/>
            <person name="Mondo S."/>
            <person name="Nolan M."/>
            <person name="Ohm R."/>
            <person name="Pangilinan J."/>
            <person name="Park H.-J."/>
            <person name="Ramirez L."/>
            <person name="Alfaro M."/>
            <person name="Sun H."/>
            <person name="Tritt A."/>
            <person name="Yoshinaga Y."/>
            <person name="Zwiers L.-H."/>
            <person name="Turgeon B."/>
            <person name="Goodwin S."/>
            <person name="Spatafora J."/>
            <person name="Crous P."/>
            <person name="Grigoriev I."/>
        </authorList>
    </citation>
    <scope>NUCLEOTIDE SEQUENCE</scope>
    <source>
        <strain evidence="1">CBS 107.79</strain>
    </source>
</reference>
<accession>A0A6A5V8N4</accession>
<evidence type="ECO:0000313" key="1">
    <source>
        <dbReference type="EMBL" id="KAF1972649.1"/>
    </source>
</evidence>